<dbReference type="EMBL" id="ML743551">
    <property type="protein sequence ID" value="KAE8143793.1"/>
    <property type="molecule type" value="Genomic_DNA"/>
</dbReference>
<dbReference type="InterPro" id="IPR008579">
    <property type="entry name" value="UGlyAH_Cupin_dom"/>
</dbReference>
<dbReference type="Proteomes" id="UP000325672">
    <property type="component" value="Unassembled WGS sequence"/>
</dbReference>
<organism evidence="2 3">
    <name type="scientific">Aspergillus pseudotamarii</name>
    <dbReference type="NCBI Taxonomy" id="132259"/>
    <lineage>
        <taxon>Eukaryota</taxon>
        <taxon>Fungi</taxon>
        <taxon>Dikarya</taxon>
        <taxon>Ascomycota</taxon>
        <taxon>Pezizomycotina</taxon>
        <taxon>Eurotiomycetes</taxon>
        <taxon>Eurotiomycetidae</taxon>
        <taxon>Eurotiales</taxon>
        <taxon>Aspergillaceae</taxon>
        <taxon>Aspergillus</taxon>
        <taxon>Aspergillus subgen. Circumdati</taxon>
    </lineage>
</organism>
<keyword evidence="3" id="KW-1185">Reference proteome</keyword>
<dbReference type="SUPFAM" id="SSF51182">
    <property type="entry name" value="RmlC-like cupins"/>
    <property type="match status" value="1"/>
</dbReference>
<gene>
    <name evidence="2" type="ORF">BDV38DRAFT_276863</name>
</gene>
<protein>
    <recommendedName>
        <fullName evidence="1">(S)-ureidoglycine aminohydrolase cupin domain-containing protein</fullName>
    </recommendedName>
</protein>
<feature type="domain" description="(S)-ureidoglycine aminohydrolase cupin" evidence="1">
    <location>
        <begin position="62"/>
        <end position="121"/>
    </location>
</feature>
<dbReference type="Gene3D" id="2.60.120.10">
    <property type="entry name" value="Jelly Rolls"/>
    <property type="match status" value="1"/>
</dbReference>
<dbReference type="Pfam" id="PF05899">
    <property type="entry name" value="Cupin_3"/>
    <property type="match status" value="1"/>
</dbReference>
<proteinExistence type="predicted"/>
<name>A0A5N6TBT4_ASPPS</name>
<reference evidence="2 3" key="1">
    <citation type="submission" date="2019-04" db="EMBL/GenBank/DDBJ databases">
        <title>Friends and foes A comparative genomics study of 23 Aspergillus species from section Flavi.</title>
        <authorList>
            <consortium name="DOE Joint Genome Institute"/>
            <person name="Kjaerbolling I."/>
            <person name="Vesth T."/>
            <person name="Frisvad J.C."/>
            <person name="Nybo J.L."/>
            <person name="Theobald S."/>
            <person name="Kildgaard S."/>
            <person name="Isbrandt T."/>
            <person name="Kuo A."/>
            <person name="Sato A."/>
            <person name="Lyhne E.K."/>
            <person name="Kogle M.E."/>
            <person name="Wiebenga A."/>
            <person name="Kun R.S."/>
            <person name="Lubbers R.J."/>
            <person name="Makela M.R."/>
            <person name="Barry K."/>
            <person name="Chovatia M."/>
            <person name="Clum A."/>
            <person name="Daum C."/>
            <person name="Haridas S."/>
            <person name="He G."/>
            <person name="LaButti K."/>
            <person name="Lipzen A."/>
            <person name="Mondo S."/>
            <person name="Riley R."/>
            <person name="Salamov A."/>
            <person name="Simmons B.A."/>
            <person name="Magnuson J.K."/>
            <person name="Henrissat B."/>
            <person name="Mortensen U.H."/>
            <person name="Larsen T.O."/>
            <person name="Devries R.P."/>
            <person name="Grigoriev I.V."/>
            <person name="Machida M."/>
            <person name="Baker S.E."/>
            <person name="Andersen M.R."/>
        </authorList>
    </citation>
    <scope>NUCLEOTIDE SEQUENCE [LARGE SCALE GENOMIC DNA]</scope>
    <source>
        <strain evidence="2 3">CBS 117625</strain>
    </source>
</reference>
<dbReference type="InterPro" id="IPR011051">
    <property type="entry name" value="RmlC_Cupin_sf"/>
</dbReference>
<dbReference type="OrthoDB" id="4985585at2759"/>
<dbReference type="InterPro" id="IPR010424">
    <property type="entry name" value="EutQ"/>
</dbReference>
<evidence type="ECO:0000259" key="1">
    <source>
        <dbReference type="Pfam" id="PF05899"/>
    </source>
</evidence>
<sequence length="137" mass="15058">MAFRVRSRTDVFKVPNFGGLPHVFFGKPAPKKGLQFNGLITIVKADYLGTESEKATNPISGSWFRIEKGPGATPPKYDYDEIGLVIEGEITLKDATGHTETVRRGDTFMIPRGSTITFSSNTYGVAWKCGGRPMSRL</sequence>
<dbReference type="PANTHER" id="PTHR36169:SF1">
    <property type="entry name" value="ACETATE KINASE EUTQ"/>
    <property type="match status" value="1"/>
</dbReference>
<dbReference type="InterPro" id="IPR014710">
    <property type="entry name" value="RmlC-like_jellyroll"/>
</dbReference>
<evidence type="ECO:0000313" key="2">
    <source>
        <dbReference type="EMBL" id="KAE8143793.1"/>
    </source>
</evidence>
<dbReference type="RefSeq" id="XP_031919856.1">
    <property type="nucleotide sequence ID" value="XM_032058345.1"/>
</dbReference>
<accession>A0A5N6TBT4</accession>
<dbReference type="GeneID" id="43642555"/>
<dbReference type="PANTHER" id="PTHR36169">
    <property type="entry name" value="ETHANOLAMINE UTILIZATION PROTEIN EUTQ"/>
    <property type="match status" value="1"/>
</dbReference>
<dbReference type="AlphaFoldDB" id="A0A5N6TBT4"/>
<evidence type="ECO:0000313" key="3">
    <source>
        <dbReference type="Proteomes" id="UP000325672"/>
    </source>
</evidence>